<sequence>MLIKRKRAWDLPEAAATDEAAFLNRRAFAKLFAAGSIAAATSSVPFAGPAEAAEAVGPPAGDPSAGMYPFERNGAYALERPLSQERLVSTYNNYYEFGSSKTIWRKAREMPVRPWQVQIDGMVEKEQTVDIDDLLNRMPLEERLYRHRCVEAWSINVPWSGFPMAALVDFARPLSGAKYVRMETFVDRDVASGQRASWYPWPYVEGLTIEEATNELAFLATGMYGHPLPQQNGGPLRLAVPWKYGFKSVKGLVRFTFTDQKPLTFWHEVQGSEYGFWANVNPEVDHPRWSQASEKFLQSTDDIGFAASPKEVPTQKFNGYGEQVAHLYTGLEKEYGVKLWR</sequence>
<dbReference type="PROSITE" id="PS51318">
    <property type="entry name" value="TAT"/>
    <property type="match status" value="1"/>
</dbReference>
<comment type="caution">
    <text evidence="2">The sequence shown here is derived from an EMBL/GenBank/DDBJ whole genome shotgun (WGS) entry which is preliminary data.</text>
</comment>
<dbReference type="InterPro" id="IPR006311">
    <property type="entry name" value="TAT_signal"/>
</dbReference>
<dbReference type="PANTHER" id="PTHR43032">
    <property type="entry name" value="PROTEIN-METHIONINE-SULFOXIDE REDUCTASE"/>
    <property type="match status" value="1"/>
</dbReference>
<dbReference type="InterPro" id="IPR036374">
    <property type="entry name" value="OxRdtase_Mopterin-bd_sf"/>
</dbReference>
<protein>
    <submittedName>
        <fullName evidence="2">Protein-methionine-sulfoxide reductase catalytic subunit MsrP</fullName>
    </submittedName>
</protein>
<evidence type="ECO:0000259" key="1">
    <source>
        <dbReference type="Pfam" id="PF00174"/>
    </source>
</evidence>
<feature type="domain" description="Oxidoreductase molybdopterin-binding" evidence="1">
    <location>
        <begin position="113"/>
        <end position="266"/>
    </location>
</feature>
<reference evidence="2" key="1">
    <citation type="submission" date="2017-08" db="EMBL/GenBank/DDBJ databases">
        <authorList>
            <person name="Imhoff J.F."/>
            <person name="Rahn T."/>
            <person name="Kuenzel S."/>
            <person name="Neulinger S.C."/>
        </authorList>
    </citation>
    <scope>NUCLEOTIDE SEQUENCE</scope>
    <source>
        <strain evidence="2">DSM 9154</strain>
    </source>
</reference>
<name>A0A934UZZ8_9PROT</name>
<dbReference type="RefSeq" id="WP_027287373.1">
    <property type="nucleotide sequence ID" value="NZ_NRRE01000020.1"/>
</dbReference>
<evidence type="ECO:0000313" key="2">
    <source>
        <dbReference type="EMBL" id="MBK1696929.1"/>
    </source>
</evidence>
<dbReference type="PANTHER" id="PTHR43032:SF3">
    <property type="entry name" value="PROTEIN-METHIONINE-SULFOXIDE REDUCTASE CATALYTIC SUBUNIT MSRP"/>
    <property type="match status" value="1"/>
</dbReference>
<keyword evidence="3" id="KW-1185">Reference proteome</keyword>
<dbReference type="Proteomes" id="UP000778970">
    <property type="component" value="Unassembled WGS sequence"/>
</dbReference>
<dbReference type="Pfam" id="PF00174">
    <property type="entry name" value="Oxidored_molyb"/>
    <property type="match status" value="1"/>
</dbReference>
<gene>
    <name evidence="2" type="ORF">CKO21_06685</name>
</gene>
<accession>A0A934UZZ8</accession>
<organism evidence="2 3">
    <name type="scientific">Rhodovibrio salinarum</name>
    <dbReference type="NCBI Taxonomy" id="1087"/>
    <lineage>
        <taxon>Bacteria</taxon>
        <taxon>Pseudomonadati</taxon>
        <taxon>Pseudomonadota</taxon>
        <taxon>Alphaproteobacteria</taxon>
        <taxon>Rhodospirillales</taxon>
        <taxon>Rhodovibrionaceae</taxon>
        <taxon>Rhodovibrio</taxon>
    </lineage>
</organism>
<dbReference type="NCBIfam" id="NF003767">
    <property type="entry name" value="PRK05363.1"/>
    <property type="match status" value="1"/>
</dbReference>
<dbReference type="SUPFAM" id="SSF56524">
    <property type="entry name" value="Oxidoreductase molybdopterin-binding domain"/>
    <property type="match status" value="1"/>
</dbReference>
<dbReference type="Gene3D" id="3.90.420.10">
    <property type="entry name" value="Oxidoreductase, molybdopterin-binding domain"/>
    <property type="match status" value="1"/>
</dbReference>
<evidence type="ECO:0000313" key="3">
    <source>
        <dbReference type="Proteomes" id="UP000778970"/>
    </source>
</evidence>
<dbReference type="AlphaFoldDB" id="A0A934UZZ8"/>
<proteinExistence type="predicted"/>
<dbReference type="EMBL" id="NRRE01000020">
    <property type="protein sequence ID" value="MBK1696929.1"/>
    <property type="molecule type" value="Genomic_DNA"/>
</dbReference>
<dbReference type="InterPro" id="IPR000572">
    <property type="entry name" value="OxRdtase_Mopterin-bd_dom"/>
</dbReference>
<reference evidence="2" key="2">
    <citation type="journal article" date="2020" name="Microorganisms">
        <title>Osmotic Adaptation and Compatible Solute Biosynthesis of Phototrophic Bacteria as Revealed from Genome Analyses.</title>
        <authorList>
            <person name="Imhoff J.F."/>
            <person name="Rahn T."/>
            <person name="Kunzel S."/>
            <person name="Keller A."/>
            <person name="Neulinger S.C."/>
        </authorList>
    </citation>
    <scope>NUCLEOTIDE SEQUENCE</scope>
    <source>
        <strain evidence="2">DSM 9154</strain>
    </source>
</reference>